<dbReference type="GO" id="GO:0016740">
    <property type="term" value="F:transferase activity"/>
    <property type="evidence" value="ECO:0007669"/>
    <property type="project" value="UniProtKB-KW"/>
</dbReference>
<keyword evidence="2" id="KW-0808">Transferase</keyword>
<dbReference type="InterPro" id="IPR036928">
    <property type="entry name" value="AS_sf"/>
</dbReference>
<dbReference type="Proteomes" id="UP000452235">
    <property type="component" value="Unassembled WGS sequence"/>
</dbReference>
<dbReference type="VEuPathDB" id="FungiDB:ATEG_08431"/>
<evidence type="ECO:0000259" key="1">
    <source>
        <dbReference type="Pfam" id="PF26053"/>
    </source>
</evidence>
<dbReference type="PANTHER" id="PTHR46310">
    <property type="entry name" value="AMIDASE 1"/>
    <property type="match status" value="1"/>
</dbReference>
<dbReference type="AlphaFoldDB" id="A0A5M3ZFG9"/>
<dbReference type="PANTHER" id="PTHR46310:SF7">
    <property type="entry name" value="AMIDASE 1"/>
    <property type="match status" value="1"/>
</dbReference>
<accession>A0A5M3ZFG9</accession>
<protein>
    <submittedName>
        <fullName evidence="2">Glutamyl-tRNA(Gln) amidotransferase subunit A</fullName>
    </submittedName>
</protein>
<dbReference type="Gene3D" id="3.90.1300.10">
    <property type="entry name" value="Amidase signature (AS) domain"/>
    <property type="match status" value="2"/>
</dbReference>
<dbReference type="OrthoDB" id="5423360at2759"/>
<evidence type="ECO:0000313" key="2">
    <source>
        <dbReference type="EMBL" id="GFF20647.1"/>
    </source>
</evidence>
<dbReference type="EMBL" id="BLJY01000012">
    <property type="protein sequence ID" value="GFF20647.1"/>
    <property type="molecule type" value="Genomic_DNA"/>
</dbReference>
<keyword evidence="3" id="KW-1185">Reference proteome</keyword>
<dbReference type="InterPro" id="IPR058329">
    <property type="entry name" value="Arp1_N"/>
</dbReference>
<evidence type="ECO:0000313" key="3">
    <source>
        <dbReference type="Proteomes" id="UP000452235"/>
    </source>
</evidence>
<gene>
    <name evidence="2" type="ORF">ATEIFO6365_0012040300</name>
</gene>
<proteinExistence type="predicted"/>
<dbReference type="SUPFAM" id="SSF75304">
    <property type="entry name" value="Amidase signature (AS) enzymes"/>
    <property type="match status" value="1"/>
</dbReference>
<name>A0A5M3ZFG9_ASPTE</name>
<feature type="domain" description="Scytalone dehydratase-like protein Arp1 N-terminal" evidence="1">
    <location>
        <begin position="33"/>
        <end position="110"/>
    </location>
</feature>
<organism evidence="2 3">
    <name type="scientific">Aspergillus terreus</name>
    <dbReference type="NCBI Taxonomy" id="33178"/>
    <lineage>
        <taxon>Eukaryota</taxon>
        <taxon>Fungi</taxon>
        <taxon>Dikarya</taxon>
        <taxon>Ascomycota</taxon>
        <taxon>Pezizomycotina</taxon>
        <taxon>Eurotiomycetes</taxon>
        <taxon>Eurotiomycetidae</taxon>
        <taxon>Eurotiales</taxon>
        <taxon>Aspergillaceae</taxon>
        <taxon>Aspergillus</taxon>
        <taxon>Aspergillus subgen. Circumdati</taxon>
    </lineage>
</organism>
<dbReference type="Pfam" id="PF26053">
    <property type="entry name" value="DUF8016"/>
    <property type="match status" value="1"/>
</dbReference>
<comment type="caution">
    <text evidence="2">The sequence shown here is derived from an EMBL/GenBank/DDBJ whole genome shotgun (WGS) entry which is preliminary data.</text>
</comment>
<reference evidence="2 3" key="1">
    <citation type="submission" date="2020-01" db="EMBL/GenBank/DDBJ databases">
        <title>Aspergillus terreus IFO 6365 whole genome shotgun sequence.</title>
        <authorList>
            <person name="Kanamasa S."/>
            <person name="Takahashi H."/>
        </authorList>
    </citation>
    <scope>NUCLEOTIDE SEQUENCE [LARGE SCALE GENOMIC DNA]</scope>
    <source>
        <strain evidence="2 3">IFO 6365</strain>
    </source>
</reference>
<sequence length="619" mass="69058">MASQLSASITLRLGETAYYVQQISEPGDPVGANQIAAPCTVFSIHDSATAKQVLSESMERFGRLDDVWSLRFLENVVLQSPAYQGSIWKDAEELHQQYNPSSIYVTSLASGVNDGPYFLNMGRLHPAYRLYPDYAGAFVAPTVPTGDLYSYKPLDAAAYGETCPSCLTVAVPSRLYHKPTTEQPFAGTRVGIKDIMDLSGLRTGDSSRAYTELHGPRTENADVVQKILELGFIVVGKLKTTQFADSEWPTCDYVDYHAPSTRARTDIKRQAGAAVGVQPRLPRMVGWILRSELTHSGVFALRLQSKAFTVYGPRWMPLADTVGGFARDAVSFAKLSRALYGTANDPKFSKNPQKLLYPEEYWPKTSTDHDAVLESFITKLESNLGVERTCFSIEDVWAKTKPVPEDTTLKKYFEHVFEWAANTPQWRDFLGPFITEYRQTHGRDPVLNPQLQFKRDYLPTVTDEQEKEGTRRWNVFESWYTTNVLPPAQEGFSDTLLILLWSSGKPDYRDTYRDGPQRFTGIGFFFYNLSPYSGSPEAILPVGQTPFTSRLINSTEWLPTAIGLSSGKGSDVMLTDLIADFISEIDGQRVEVGSLTFDNKGGSLVDTQSSAQLLLRSDL</sequence>